<dbReference type="InterPro" id="IPR012332">
    <property type="entry name" value="Autotransporter_pectin_lyase_C"/>
</dbReference>
<dbReference type="SUPFAM" id="SSF51126">
    <property type="entry name" value="Pectin lyase-like"/>
    <property type="match status" value="1"/>
</dbReference>
<protein>
    <recommendedName>
        <fullName evidence="2">Autotransporter domain-containing protein</fullName>
    </recommendedName>
</protein>
<dbReference type="Gene3D" id="2.40.128.130">
    <property type="entry name" value="Autotransporter beta-domain"/>
    <property type="match status" value="1"/>
</dbReference>
<dbReference type="InterPro" id="IPR003991">
    <property type="entry name" value="Pertactin_virulence_factor"/>
</dbReference>
<evidence type="ECO:0000259" key="2">
    <source>
        <dbReference type="PROSITE" id="PS51208"/>
    </source>
</evidence>
<dbReference type="GO" id="GO:0019867">
    <property type="term" value="C:outer membrane"/>
    <property type="evidence" value="ECO:0007669"/>
    <property type="project" value="InterPro"/>
</dbReference>
<dbReference type="PANTHER" id="PTHR35037:SF7">
    <property type="entry name" value="AUTOTRANSPORTER"/>
    <property type="match status" value="1"/>
</dbReference>
<dbReference type="InterPro" id="IPR006315">
    <property type="entry name" value="OM_autotransptr_brl_dom"/>
</dbReference>
<dbReference type="Proteomes" id="UP000284684">
    <property type="component" value="Unassembled WGS sequence"/>
</dbReference>
<evidence type="ECO:0000313" key="3">
    <source>
        <dbReference type="EMBL" id="ROM94322.1"/>
    </source>
</evidence>
<dbReference type="PROSITE" id="PS51208">
    <property type="entry name" value="AUTOTRANSPORTER"/>
    <property type="match status" value="1"/>
</dbReference>
<reference evidence="3 4" key="1">
    <citation type="submission" date="2016-10" db="EMBL/GenBank/DDBJ databases">
        <title>Comparative genome analysis of multiple Pseudomonas spp. focuses on biocontrol and plant growth promoting traits.</title>
        <authorList>
            <person name="Tao X.-Y."/>
            <person name="Taylor C.G."/>
        </authorList>
    </citation>
    <scope>NUCLEOTIDE SEQUENCE [LARGE SCALE GENOMIC DNA]</scope>
    <source>
        <strain evidence="3 4">37D10</strain>
    </source>
</reference>
<dbReference type="SMART" id="SM00869">
    <property type="entry name" value="Autotransporter"/>
    <property type="match status" value="1"/>
</dbReference>
<dbReference type="Pfam" id="PF03212">
    <property type="entry name" value="Pertactin"/>
    <property type="match status" value="1"/>
</dbReference>
<dbReference type="InterPro" id="IPR011050">
    <property type="entry name" value="Pectin_lyase_fold/virulence"/>
</dbReference>
<dbReference type="Gene3D" id="2.160.20.20">
    <property type="match status" value="1"/>
</dbReference>
<dbReference type="AlphaFoldDB" id="A0A423GNR3"/>
<gene>
    <name evidence="3" type="ORF">BK658_17315</name>
</gene>
<accession>A0A423GNR3</accession>
<dbReference type="EMBL" id="MOBI01000020">
    <property type="protein sequence ID" value="ROM94322.1"/>
    <property type="molecule type" value="Genomic_DNA"/>
</dbReference>
<dbReference type="SUPFAM" id="SSF103515">
    <property type="entry name" value="Autotransporter"/>
    <property type="match status" value="1"/>
</dbReference>
<evidence type="ECO:0000313" key="4">
    <source>
        <dbReference type="Proteomes" id="UP000284684"/>
    </source>
</evidence>
<dbReference type="InterPro" id="IPR005546">
    <property type="entry name" value="Autotransporte_beta"/>
</dbReference>
<proteinExistence type="predicted"/>
<dbReference type="CDD" id="cd01343">
    <property type="entry name" value="PL1_Passenger_AT"/>
    <property type="match status" value="1"/>
</dbReference>
<dbReference type="InterPro" id="IPR051551">
    <property type="entry name" value="Autotransporter_adhesion"/>
</dbReference>
<name>A0A423GNR3_9PSED</name>
<keyword evidence="1" id="KW-0732">Signal</keyword>
<dbReference type="PANTHER" id="PTHR35037">
    <property type="entry name" value="C-TERMINAL REGION OF AIDA-LIKE PROTEIN"/>
    <property type="match status" value="1"/>
</dbReference>
<dbReference type="PRINTS" id="PR01484">
    <property type="entry name" value="PRTACTNFAMLY"/>
</dbReference>
<organism evidence="3 4">
    <name type="scientific">Pseudomonas brassicacearum</name>
    <dbReference type="NCBI Taxonomy" id="930166"/>
    <lineage>
        <taxon>Bacteria</taxon>
        <taxon>Pseudomonadati</taxon>
        <taxon>Pseudomonadota</taxon>
        <taxon>Gammaproteobacteria</taxon>
        <taxon>Pseudomonadales</taxon>
        <taxon>Pseudomonadaceae</taxon>
        <taxon>Pseudomonas</taxon>
    </lineage>
</organism>
<feature type="domain" description="Autotransporter" evidence="2">
    <location>
        <begin position="509"/>
        <end position="775"/>
    </location>
</feature>
<dbReference type="RefSeq" id="WP_123583460.1">
    <property type="nucleotide sequence ID" value="NZ_MOBI01000020.1"/>
</dbReference>
<sequence>MSLTQLFNLNPVVIGLNISSLALLSLIVPNASAQRLNGTSLTISAPGVTQDWQLYNNAVLTVDGVSTFDIRAIQSTLNVNSGTTQQISASQGSTVNLLNTTVNAADGNNGVELVNSIATMTDSTINSNRLGMLIARNASTKTGSTATVTGSTITGVTGGAWVTGLSALNLSNSTLQGTGASSYGLRLTNGSVTASNGSHIIGGQNGLILGLDPNVVSQPNTVVLNKSSVVGGSGSAILVDYAGKDSAPTQIDILNGSTLKGGNGIILEVTGQALVNMNVGSSALNGNVQVAGNSTANLNFNQGLLTGDVIAEAGSTANVQLQQGSLLTGRLENVATVGIDHQSEWTMTGNSRVGDLHTEGTVRFGADNGNDYKQLDVTNLSGEGLFIMRTHFTTGETDLLNVTGTATGNHQLLITSSGVDPASGEPITVVHTQGGDARFSLANADGAVDLGTYSYGLSQDAAGKNWFLDPSKRSVSPSTQVVSALFGALLPVLLAEDASMRTRMGEVRFNTGKSGAWSRAFGSKYNVNGDYGNSYRQTQQGFALGVDTPLGDSRWLLGVMAGYSQSDLALNHGSSATVDSYYLGSYLTWLGEHGYYVDSTFKLNRFENKADVAMSDGAKSKGDYGNTAMSASVEVGRKIELRNGYFIEPSTQWSTAYIQGKNYGLDNGMEVEGDGTYSLLGKVGVTAGRDLQLQNGSKLQPYVRAALAHEFSSNSGFKVNDNVFSHKLSGSRVEVGAGVAMKLTDRWSAHAEVGYMTGKNIEMPIGGTLGAEFKF</sequence>
<dbReference type="InterPro" id="IPR004899">
    <property type="entry name" value="Pertactin_central"/>
</dbReference>
<dbReference type="NCBIfam" id="TIGR01414">
    <property type="entry name" value="autotrans_barl"/>
    <property type="match status" value="1"/>
</dbReference>
<dbReference type="InterPro" id="IPR036709">
    <property type="entry name" value="Autotransporte_beta_dom_sf"/>
</dbReference>
<comment type="caution">
    <text evidence="3">The sequence shown here is derived from an EMBL/GenBank/DDBJ whole genome shotgun (WGS) entry which is preliminary data.</text>
</comment>
<evidence type="ECO:0000256" key="1">
    <source>
        <dbReference type="ARBA" id="ARBA00022729"/>
    </source>
</evidence>
<dbReference type="Pfam" id="PF03797">
    <property type="entry name" value="Autotransporter"/>
    <property type="match status" value="1"/>
</dbReference>